<feature type="region of interest" description="Disordered" evidence="1">
    <location>
        <begin position="50"/>
        <end position="213"/>
    </location>
</feature>
<feature type="domain" description="Pre-C2HC" evidence="2">
    <location>
        <begin position="295"/>
        <end position="363"/>
    </location>
</feature>
<evidence type="ECO:0000256" key="1">
    <source>
        <dbReference type="SAM" id="MobiDB-lite"/>
    </source>
</evidence>
<dbReference type="EMBL" id="JH669141">
    <property type="protein sequence ID" value="KAG6464306.1"/>
    <property type="molecule type" value="Genomic_DNA"/>
</dbReference>
<protein>
    <recommendedName>
        <fullName evidence="2">Pre-C2HC domain-containing protein</fullName>
    </recommendedName>
</protein>
<reference evidence="3" key="1">
    <citation type="journal article" date="2016" name="Insect Biochem. Mol. Biol.">
        <title>Multifaceted biological insights from a draft genome sequence of the tobacco hornworm moth, Manduca sexta.</title>
        <authorList>
            <person name="Kanost M.R."/>
            <person name="Arrese E.L."/>
            <person name="Cao X."/>
            <person name="Chen Y.R."/>
            <person name="Chellapilla S."/>
            <person name="Goldsmith M.R."/>
            <person name="Grosse-Wilde E."/>
            <person name="Heckel D.G."/>
            <person name="Herndon N."/>
            <person name="Jiang H."/>
            <person name="Papanicolaou A."/>
            <person name="Qu J."/>
            <person name="Soulages J.L."/>
            <person name="Vogel H."/>
            <person name="Walters J."/>
            <person name="Waterhouse R.M."/>
            <person name="Ahn S.J."/>
            <person name="Almeida F.C."/>
            <person name="An C."/>
            <person name="Aqrawi P."/>
            <person name="Bretschneider A."/>
            <person name="Bryant W.B."/>
            <person name="Bucks S."/>
            <person name="Chao H."/>
            <person name="Chevignon G."/>
            <person name="Christen J.M."/>
            <person name="Clarke D.F."/>
            <person name="Dittmer N.T."/>
            <person name="Ferguson L.C.F."/>
            <person name="Garavelou S."/>
            <person name="Gordon K.H.J."/>
            <person name="Gunaratna R.T."/>
            <person name="Han Y."/>
            <person name="Hauser F."/>
            <person name="He Y."/>
            <person name="Heidel-Fischer H."/>
            <person name="Hirsh A."/>
            <person name="Hu Y."/>
            <person name="Jiang H."/>
            <person name="Kalra D."/>
            <person name="Klinner C."/>
            <person name="Konig C."/>
            <person name="Kovar C."/>
            <person name="Kroll A.R."/>
            <person name="Kuwar S.S."/>
            <person name="Lee S.L."/>
            <person name="Lehman R."/>
            <person name="Li K."/>
            <person name="Li Z."/>
            <person name="Liang H."/>
            <person name="Lovelace S."/>
            <person name="Lu Z."/>
            <person name="Mansfield J.H."/>
            <person name="McCulloch K.J."/>
            <person name="Mathew T."/>
            <person name="Morton B."/>
            <person name="Muzny D.M."/>
            <person name="Neunemann D."/>
            <person name="Ongeri F."/>
            <person name="Pauchet Y."/>
            <person name="Pu L.L."/>
            <person name="Pyrousis I."/>
            <person name="Rao X.J."/>
            <person name="Redding A."/>
            <person name="Roesel C."/>
            <person name="Sanchez-Gracia A."/>
            <person name="Schaack S."/>
            <person name="Shukla A."/>
            <person name="Tetreau G."/>
            <person name="Wang Y."/>
            <person name="Xiong G.H."/>
            <person name="Traut W."/>
            <person name="Walsh T.K."/>
            <person name="Worley K.C."/>
            <person name="Wu D."/>
            <person name="Wu W."/>
            <person name="Wu Y.Q."/>
            <person name="Zhang X."/>
            <person name="Zou Z."/>
            <person name="Zucker H."/>
            <person name="Briscoe A.D."/>
            <person name="Burmester T."/>
            <person name="Clem R.J."/>
            <person name="Feyereisen R."/>
            <person name="Grimmelikhuijzen C.J.P."/>
            <person name="Hamodrakas S.J."/>
            <person name="Hansson B.S."/>
            <person name="Huguet E."/>
            <person name="Jermiin L.S."/>
            <person name="Lan Q."/>
            <person name="Lehman H.K."/>
            <person name="Lorenzen M."/>
            <person name="Merzendorfer H."/>
            <person name="Michalopoulos I."/>
            <person name="Morton D.B."/>
            <person name="Muthukrishnan S."/>
            <person name="Oakeshott J.G."/>
            <person name="Palmer W."/>
            <person name="Park Y."/>
            <person name="Passarelli A.L."/>
            <person name="Rozas J."/>
            <person name="Schwartz L.M."/>
            <person name="Smith W."/>
            <person name="Southgate A."/>
            <person name="Vilcinskas A."/>
            <person name="Vogt R."/>
            <person name="Wang P."/>
            <person name="Werren J."/>
            <person name="Yu X.Q."/>
            <person name="Zhou J.J."/>
            <person name="Brown S.J."/>
            <person name="Scherer S.E."/>
            <person name="Richards S."/>
            <person name="Blissard G.W."/>
        </authorList>
    </citation>
    <scope>NUCLEOTIDE SEQUENCE</scope>
</reference>
<evidence type="ECO:0000259" key="2">
    <source>
        <dbReference type="Pfam" id="PF07530"/>
    </source>
</evidence>
<feature type="compositionally biased region" description="Low complexity" evidence="1">
    <location>
        <begin position="161"/>
        <end position="197"/>
    </location>
</feature>
<comment type="caution">
    <text evidence="3">The sequence shown here is derived from an EMBL/GenBank/DDBJ whole genome shotgun (WGS) entry which is preliminary data.</text>
</comment>
<gene>
    <name evidence="3" type="ORF">O3G_MSEX014430</name>
</gene>
<evidence type="ECO:0000313" key="3">
    <source>
        <dbReference type="EMBL" id="KAG6464306.1"/>
    </source>
</evidence>
<sequence>MAESRPMDTDEPAADVNKAKHAMLTALASYIRDDPIFSSYVRSILVANEPRAVPDSPESPASPASSIDSPESPASSDSSESSGSSDGSSPPGSLADAVDPDLAMDSDPGAPQLSAVPVACASKRPVSPAPSESRSGAASSDLDDDGFTTVRNGRRKKQRGSDAPASQAPSAPSAPSAPKQKPAASQPAPASSTDSSPPTQPKGPKKPPKVNLQLPEGASLQSFFDALTSGGIKIPPNAWNSGQKLLSLQPGSISDHRELTKFLDSKRYHYYTFALPDERRYRYVIRGIPLKMSAAEVQQGLQAKGIAALEVHRMHRKSRLSRRGIQYEMVLAILATPADVKALYELSDISGLGGFTVETPHKTS</sequence>
<proteinExistence type="predicted"/>
<reference evidence="3" key="2">
    <citation type="submission" date="2020-12" db="EMBL/GenBank/DDBJ databases">
        <authorList>
            <person name="Kanost M."/>
        </authorList>
    </citation>
    <scope>NUCLEOTIDE SEQUENCE</scope>
</reference>
<evidence type="ECO:0000313" key="4">
    <source>
        <dbReference type="Proteomes" id="UP000791440"/>
    </source>
</evidence>
<feature type="compositionally biased region" description="Low complexity" evidence="1">
    <location>
        <begin position="54"/>
        <end position="93"/>
    </location>
</feature>
<keyword evidence="4" id="KW-1185">Reference proteome</keyword>
<dbReference type="Proteomes" id="UP000791440">
    <property type="component" value="Unassembled WGS sequence"/>
</dbReference>
<dbReference type="Pfam" id="PF07530">
    <property type="entry name" value="PRE_C2HC"/>
    <property type="match status" value="1"/>
</dbReference>
<name>A0A921ZVQ4_MANSE</name>
<dbReference type="AlphaFoldDB" id="A0A921ZVQ4"/>
<dbReference type="InterPro" id="IPR006579">
    <property type="entry name" value="Pre_C2HC_dom"/>
</dbReference>
<organism evidence="3 4">
    <name type="scientific">Manduca sexta</name>
    <name type="common">Tobacco hawkmoth</name>
    <name type="synonym">Tobacco hornworm</name>
    <dbReference type="NCBI Taxonomy" id="7130"/>
    <lineage>
        <taxon>Eukaryota</taxon>
        <taxon>Metazoa</taxon>
        <taxon>Ecdysozoa</taxon>
        <taxon>Arthropoda</taxon>
        <taxon>Hexapoda</taxon>
        <taxon>Insecta</taxon>
        <taxon>Pterygota</taxon>
        <taxon>Neoptera</taxon>
        <taxon>Endopterygota</taxon>
        <taxon>Lepidoptera</taxon>
        <taxon>Glossata</taxon>
        <taxon>Ditrysia</taxon>
        <taxon>Bombycoidea</taxon>
        <taxon>Sphingidae</taxon>
        <taxon>Sphinginae</taxon>
        <taxon>Sphingini</taxon>
        <taxon>Manduca</taxon>
    </lineage>
</organism>
<accession>A0A921ZVQ4</accession>